<gene>
    <name evidence="1" type="ORF">Ddye_005275</name>
</gene>
<dbReference type="Proteomes" id="UP001280121">
    <property type="component" value="Unassembled WGS sequence"/>
</dbReference>
<reference evidence="1" key="1">
    <citation type="journal article" date="2023" name="Plant J.">
        <title>Genome sequences and population genomics provide insights into the demographic history, inbreeding, and mutation load of two 'living fossil' tree species of Dipteronia.</title>
        <authorList>
            <person name="Feng Y."/>
            <person name="Comes H.P."/>
            <person name="Chen J."/>
            <person name="Zhu S."/>
            <person name="Lu R."/>
            <person name="Zhang X."/>
            <person name="Li P."/>
            <person name="Qiu J."/>
            <person name="Olsen K.M."/>
            <person name="Qiu Y."/>
        </authorList>
    </citation>
    <scope>NUCLEOTIDE SEQUENCE</scope>
    <source>
        <strain evidence="1">KIB01</strain>
    </source>
</reference>
<keyword evidence="2" id="KW-1185">Reference proteome</keyword>
<accession>A0AAD9XGC2</accession>
<dbReference type="EMBL" id="JANJYI010000002">
    <property type="protein sequence ID" value="KAK2658742.1"/>
    <property type="molecule type" value="Genomic_DNA"/>
</dbReference>
<dbReference type="AlphaFoldDB" id="A0AAD9XGC2"/>
<name>A0AAD9XGC2_9ROSI</name>
<organism evidence="1 2">
    <name type="scientific">Dipteronia dyeriana</name>
    <dbReference type="NCBI Taxonomy" id="168575"/>
    <lineage>
        <taxon>Eukaryota</taxon>
        <taxon>Viridiplantae</taxon>
        <taxon>Streptophyta</taxon>
        <taxon>Embryophyta</taxon>
        <taxon>Tracheophyta</taxon>
        <taxon>Spermatophyta</taxon>
        <taxon>Magnoliopsida</taxon>
        <taxon>eudicotyledons</taxon>
        <taxon>Gunneridae</taxon>
        <taxon>Pentapetalae</taxon>
        <taxon>rosids</taxon>
        <taxon>malvids</taxon>
        <taxon>Sapindales</taxon>
        <taxon>Sapindaceae</taxon>
        <taxon>Hippocastanoideae</taxon>
        <taxon>Acereae</taxon>
        <taxon>Dipteronia</taxon>
    </lineage>
</organism>
<proteinExistence type="predicted"/>
<sequence length="103" mass="12074">MQMDSLEAEKSSLLNELEEFNEDFSKRVQLVQTEIETRDKALETMKKTELDHLMELTKGKQEIEAKMKEVISFPKEERLDTSQRCLDVEINKPNPSKARRMEG</sequence>
<comment type="caution">
    <text evidence="1">The sequence shown here is derived from an EMBL/GenBank/DDBJ whole genome shotgun (WGS) entry which is preliminary data.</text>
</comment>
<evidence type="ECO:0000313" key="1">
    <source>
        <dbReference type="EMBL" id="KAK2658742.1"/>
    </source>
</evidence>
<evidence type="ECO:0000313" key="2">
    <source>
        <dbReference type="Proteomes" id="UP001280121"/>
    </source>
</evidence>
<protein>
    <submittedName>
        <fullName evidence="1">Uncharacterized protein</fullName>
    </submittedName>
</protein>